<dbReference type="SUPFAM" id="SSF81631">
    <property type="entry name" value="PAP/OAS1 substrate-binding domain"/>
    <property type="match status" value="1"/>
</dbReference>
<feature type="region of interest" description="Disordered" evidence="1">
    <location>
        <begin position="73"/>
        <end position="103"/>
    </location>
</feature>
<organism evidence="2 3">
    <name type="scientific">Durusdinium trenchii</name>
    <dbReference type="NCBI Taxonomy" id="1381693"/>
    <lineage>
        <taxon>Eukaryota</taxon>
        <taxon>Sar</taxon>
        <taxon>Alveolata</taxon>
        <taxon>Dinophyceae</taxon>
        <taxon>Suessiales</taxon>
        <taxon>Symbiodiniaceae</taxon>
        <taxon>Durusdinium</taxon>
    </lineage>
</organism>
<dbReference type="Proteomes" id="UP001642464">
    <property type="component" value="Unassembled WGS sequence"/>
</dbReference>
<evidence type="ECO:0000256" key="1">
    <source>
        <dbReference type="SAM" id="MobiDB-lite"/>
    </source>
</evidence>
<name>A0ABP0H794_9DINO</name>
<sequence length="405" mass="43834">MQLDIRSMLRHFGFEADLRTQCIILAGILTAVLPLEIHHLLAMVLGAAGYMFLQQLEPSVRRRSELLEVKKPVRRSAGSAGSGVGAEEKMEKENAERVERRPKEVKKPSVVPVQAPKFQAIGWDAEVAELLQNIVLTSSVRAHVDSITQKVKDLLLPVLPSAKIDGYVIANPLSGTAFGVAVPDVEIVVLSTQATGAEASKYQKSLIRTCTDRLVTGGFKFRRSAFRGHEPKVTLISPPQSGQAGIPFNLAVNAATPARAETIFQAREKNSSCASQLMLLVRRWAKDRGISHAAKGHLSPYCWMLLAIYYLQEVGALKPGLGFLKASTDFSGSSGELLKGFMHFYAKFSWSEAISVRCGRRSSALLPCFVENVGRPAIEDPFEAGSDLASGMPPGETACGDGCTA</sequence>
<dbReference type="Gene3D" id="1.10.1410.10">
    <property type="match status" value="1"/>
</dbReference>
<reference evidence="2 3" key="1">
    <citation type="submission" date="2024-02" db="EMBL/GenBank/DDBJ databases">
        <authorList>
            <person name="Chen Y."/>
            <person name="Shah S."/>
            <person name="Dougan E. K."/>
            <person name="Thang M."/>
            <person name="Chan C."/>
        </authorList>
    </citation>
    <scope>NUCLEOTIDE SEQUENCE [LARGE SCALE GENOMIC DNA]</scope>
</reference>
<protein>
    <submittedName>
        <fullName evidence="2">Poly(A) RNA polymerase GLD2</fullName>
    </submittedName>
</protein>
<gene>
    <name evidence="2" type="ORF">SCF082_LOCUS120</name>
</gene>
<accession>A0ABP0H794</accession>
<evidence type="ECO:0000313" key="2">
    <source>
        <dbReference type="EMBL" id="CAK8985386.1"/>
    </source>
</evidence>
<feature type="compositionally biased region" description="Basic and acidic residues" evidence="1">
    <location>
        <begin position="86"/>
        <end position="103"/>
    </location>
</feature>
<dbReference type="PANTHER" id="PTHR12271:SF40">
    <property type="entry name" value="POLY(A) RNA POLYMERASE GLD2"/>
    <property type="match status" value="1"/>
</dbReference>
<dbReference type="EMBL" id="CAXAMM010000003">
    <property type="protein sequence ID" value="CAK8985386.1"/>
    <property type="molecule type" value="Genomic_DNA"/>
</dbReference>
<keyword evidence="3" id="KW-1185">Reference proteome</keyword>
<dbReference type="PANTHER" id="PTHR12271">
    <property type="entry name" value="POLY A POLYMERASE CID PAP -RELATED"/>
    <property type="match status" value="1"/>
</dbReference>
<comment type="caution">
    <text evidence="2">The sequence shown here is derived from an EMBL/GenBank/DDBJ whole genome shotgun (WGS) entry which is preliminary data.</text>
</comment>
<evidence type="ECO:0000313" key="3">
    <source>
        <dbReference type="Proteomes" id="UP001642464"/>
    </source>
</evidence>
<proteinExistence type="predicted"/>